<evidence type="ECO:0000256" key="3">
    <source>
        <dbReference type="PROSITE-ProRule" id="PRU00121"/>
    </source>
</evidence>
<keyword evidence="7" id="KW-1185">Reference proteome</keyword>
<name>R7UDK9_CAPTE</name>
<dbReference type="Proteomes" id="UP000014760">
    <property type="component" value="Unassembled WGS sequence"/>
</dbReference>
<dbReference type="SMART" id="SM00130">
    <property type="entry name" value="KR"/>
    <property type="match status" value="2"/>
</dbReference>
<dbReference type="EMBL" id="KB302274">
    <property type="protein sequence ID" value="ELU04455.1"/>
    <property type="molecule type" value="Genomic_DNA"/>
</dbReference>
<dbReference type="InterPro" id="IPR038178">
    <property type="entry name" value="Kringle_sf"/>
</dbReference>
<dbReference type="STRING" id="283909.R7UDK9"/>
<organism evidence="5">
    <name type="scientific">Capitella teleta</name>
    <name type="common">Polychaete worm</name>
    <dbReference type="NCBI Taxonomy" id="283909"/>
    <lineage>
        <taxon>Eukaryota</taxon>
        <taxon>Metazoa</taxon>
        <taxon>Spiralia</taxon>
        <taxon>Lophotrochozoa</taxon>
        <taxon>Annelida</taxon>
        <taxon>Polychaeta</taxon>
        <taxon>Sedentaria</taxon>
        <taxon>Scolecida</taxon>
        <taxon>Capitellidae</taxon>
        <taxon>Capitella</taxon>
    </lineage>
</organism>
<dbReference type="OrthoDB" id="5917794at2759"/>
<evidence type="ECO:0000313" key="5">
    <source>
        <dbReference type="EMBL" id="ELU04455.1"/>
    </source>
</evidence>
<dbReference type="SUPFAM" id="SSF57440">
    <property type="entry name" value="Kringle-like"/>
    <property type="match status" value="2"/>
</dbReference>
<dbReference type="CDD" id="cd00108">
    <property type="entry name" value="KR"/>
    <property type="match status" value="2"/>
</dbReference>
<sequence length="167" mass="19026">TECKITQKGVEYNGTLNKTLSGRTRQRWDSQTPHAHSSPEYGFPNGFTSHSFCRNPGNDPNGPWCLTTDPDVRYEYCDVKFCASCARDQGFEYRGKLQYTPNGVICQRWDKQSPHGHAYFTSDKWISYGGRYGHENYCRNPSAAGAPWCYTMAAATRYEYCTNIPVC</sequence>
<feature type="non-terminal residue" evidence="5">
    <location>
        <position position="1"/>
    </location>
</feature>
<keyword evidence="2 3" id="KW-1015">Disulfide bond</keyword>
<dbReference type="HOGENOM" id="CLU_103905_1_0_1"/>
<reference evidence="7" key="1">
    <citation type="submission" date="2012-12" db="EMBL/GenBank/DDBJ databases">
        <authorList>
            <person name="Hellsten U."/>
            <person name="Grimwood J."/>
            <person name="Chapman J.A."/>
            <person name="Shapiro H."/>
            <person name="Aerts A."/>
            <person name="Otillar R.P."/>
            <person name="Terry A.Y."/>
            <person name="Boore J.L."/>
            <person name="Simakov O."/>
            <person name="Marletaz F."/>
            <person name="Cho S.-J."/>
            <person name="Edsinger-Gonzales E."/>
            <person name="Havlak P."/>
            <person name="Kuo D.-H."/>
            <person name="Larsson T."/>
            <person name="Lv J."/>
            <person name="Arendt D."/>
            <person name="Savage R."/>
            <person name="Osoegawa K."/>
            <person name="de Jong P."/>
            <person name="Lindberg D.R."/>
            <person name="Seaver E.C."/>
            <person name="Weisblat D.A."/>
            <person name="Putnam N.H."/>
            <person name="Grigoriev I.V."/>
            <person name="Rokhsar D.S."/>
        </authorList>
    </citation>
    <scope>NUCLEOTIDE SEQUENCE</scope>
    <source>
        <strain evidence="7">I ESC-2004</strain>
    </source>
</reference>
<dbReference type="OMA" id="DENTIWC"/>
<dbReference type="Gene3D" id="2.40.20.10">
    <property type="entry name" value="Plasminogen Kringle 4"/>
    <property type="match status" value="2"/>
</dbReference>
<reference evidence="6" key="3">
    <citation type="submission" date="2015-06" db="UniProtKB">
        <authorList>
            <consortium name="EnsemblMetazoa"/>
        </authorList>
    </citation>
    <scope>IDENTIFICATION</scope>
</reference>
<evidence type="ECO:0000256" key="2">
    <source>
        <dbReference type="ARBA" id="ARBA00023157"/>
    </source>
</evidence>
<feature type="disulfide bond" evidence="3">
    <location>
        <begin position="138"/>
        <end position="161"/>
    </location>
</feature>
<proteinExistence type="predicted"/>
<dbReference type="PRINTS" id="PR00018">
    <property type="entry name" value="KRINGLE"/>
</dbReference>
<feature type="domain" description="Kringle" evidence="4">
    <location>
        <begin position="84"/>
        <end position="167"/>
    </location>
</feature>
<dbReference type="InterPro" id="IPR000001">
    <property type="entry name" value="Kringle"/>
</dbReference>
<feature type="domain" description="Kringle" evidence="4">
    <location>
        <begin position="8"/>
        <end position="82"/>
    </location>
</feature>
<dbReference type="PANTHER" id="PTHR24261">
    <property type="entry name" value="PLASMINOGEN-RELATED"/>
    <property type="match status" value="1"/>
</dbReference>
<dbReference type="AlphaFoldDB" id="R7UDK9"/>
<reference evidence="5 7" key="2">
    <citation type="journal article" date="2013" name="Nature">
        <title>Insights into bilaterian evolution from three spiralian genomes.</title>
        <authorList>
            <person name="Simakov O."/>
            <person name="Marletaz F."/>
            <person name="Cho S.J."/>
            <person name="Edsinger-Gonzales E."/>
            <person name="Havlak P."/>
            <person name="Hellsten U."/>
            <person name="Kuo D.H."/>
            <person name="Larsson T."/>
            <person name="Lv J."/>
            <person name="Arendt D."/>
            <person name="Savage R."/>
            <person name="Osoegawa K."/>
            <person name="de Jong P."/>
            <person name="Grimwood J."/>
            <person name="Chapman J.A."/>
            <person name="Shapiro H."/>
            <person name="Aerts A."/>
            <person name="Otillar R.P."/>
            <person name="Terry A.Y."/>
            <person name="Boore J.L."/>
            <person name="Grigoriev I.V."/>
            <person name="Lindberg D.R."/>
            <person name="Seaver E.C."/>
            <person name="Weisblat D.A."/>
            <person name="Putnam N.H."/>
            <person name="Rokhsar D.S."/>
        </authorList>
    </citation>
    <scope>NUCLEOTIDE SEQUENCE</scope>
    <source>
        <strain evidence="5 7">I ESC-2004</strain>
    </source>
</reference>
<dbReference type="EMBL" id="AMQN01008137">
    <property type="status" value="NOT_ANNOTATED_CDS"/>
    <property type="molecule type" value="Genomic_DNA"/>
</dbReference>
<dbReference type="PROSITE" id="PS50070">
    <property type="entry name" value="KRINGLE_2"/>
    <property type="match status" value="2"/>
</dbReference>
<evidence type="ECO:0000313" key="7">
    <source>
        <dbReference type="Proteomes" id="UP000014760"/>
    </source>
</evidence>
<evidence type="ECO:0000313" key="6">
    <source>
        <dbReference type="EnsemblMetazoa" id="CapteP46304"/>
    </source>
</evidence>
<keyword evidence="1 3" id="KW-0420">Kringle</keyword>
<gene>
    <name evidence="5" type="ORF">CAPTEDRAFT_46304</name>
</gene>
<dbReference type="PROSITE" id="PS00021">
    <property type="entry name" value="KRINGLE_1"/>
    <property type="match status" value="2"/>
</dbReference>
<feature type="non-terminal residue" evidence="5">
    <location>
        <position position="167"/>
    </location>
</feature>
<evidence type="ECO:0000259" key="4">
    <source>
        <dbReference type="PROSITE" id="PS50070"/>
    </source>
</evidence>
<accession>R7UDK9</accession>
<dbReference type="InterPro" id="IPR018056">
    <property type="entry name" value="Kringle_CS"/>
</dbReference>
<dbReference type="InterPro" id="IPR050759">
    <property type="entry name" value="Serine_protease_kringle"/>
</dbReference>
<evidence type="ECO:0000256" key="1">
    <source>
        <dbReference type="ARBA" id="ARBA00022572"/>
    </source>
</evidence>
<comment type="caution">
    <text evidence="3">Lacks conserved residue(s) required for the propagation of feature annotation.</text>
</comment>
<dbReference type="PANTHER" id="PTHR24261:SF7">
    <property type="entry name" value="KRINGLE DOMAIN-CONTAINING PROTEIN"/>
    <property type="match status" value="1"/>
</dbReference>
<dbReference type="Pfam" id="PF00051">
    <property type="entry name" value="Kringle"/>
    <property type="match status" value="2"/>
</dbReference>
<protein>
    <recommendedName>
        <fullName evidence="4">Kringle domain-containing protein</fullName>
    </recommendedName>
</protein>
<dbReference type="InterPro" id="IPR013806">
    <property type="entry name" value="Kringle-like"/>
</dbReference>
<dbReference type="EnsemblMetazoa" id="CapteT46304">
    <property type="protein sequence ID" value="CapteP46304"/>
    <property type="gene ID" value="CapteG46304"/>
</dbReference>